<dbReference type="STRING" id="1391654.AKJ09_07504"/>
<sequence>MVRGLGKEVDQGERMVRKAVGSGGQDLGPAELIALQAGVYRYSEAVDLAAKLVDRASSGVKTVIQGQ</sequence>
<dbReference type="AlphaFoldDB" id="A0A0K1Q4T3"/>
<dbReference type="Proteomes" id="UP000064967">
    <property type="component" value="Chromosome"/>
</dbReference>
<accession>A0A0K1Q4T3</accession>
<protein>
    <submittedName>
        <fullName evidence="1">Uncharacterized protein</fullName>
    </submittedName>
</protein>
<organism evidence="1 2">
    <name type="scientific">Labilithrix luteola</name>
    <dbReference type="NCBI Taxonomy" id="1391654"/>
    <lineage>
        <taxon>Bacteria</taxon>
        <taxon>Pseudomonadati</taxon>
        <taxon>Myxococcota</taxon>
        <taxon>Polyangia</taxon>
        <taxon>Polyangiales</taxon>
        <taxon>Labilitrichaceae</taxon>
        <taxon>Labilithrix</taxon>
    </lineage>
</organism>
<proteinExistence type="predicted"/>
<dbReference type="EMBL" id="CP012333">
    <property type="protein sequence ID" value="AKV00841.1"/>
    <property type="molecule type" value="Genomic_DNA"/>
</dbReference>
<dbReference type="PATRIC" id="fig|1391654.3.peg.7615"/>
<evidence type="ECO:0000313" key="1">
    <source>
        <dbReference type="EMBL" id="AKV00841.1"/>
    </source>
</evidence>
<keyword evidence="2" id="KW-1185">Reference proteome</keyword>
<gene>
    <name evidence="1" type="ORF">AKJ09_07504</name>
</gene>
<dbReference type="KEGG" id="llu:AKJ09_07504"/>
<name>A0A0K1Q4T3_9BACT</name>
<evidence type="ECO:0000313" key="2">
    <source>
        <dbReference type="Proteomes" id="UP000064967"/>
    </source>
</evidence>
<reference evidence="1 2" key="1">
    <citation type="submission" date="2015-08" db="EMBL/GenBank/DDBJ databases">
        <authorList>
            <person name="Babu N.S."/>
            <person name="Beckwith C.J."/>
            <person name="Beseler K.G."/>
            <person name="Brison A."/>
            <person name="Carone J.V."/>
            <person name="Caskin T.P."/>
            <person name="Diamond M."/>
            <person name="Durham M.E."/>
            <person name="Foxe J.M."/>
            <person name="Go M."/>
            <person name="Henderson B.A."/>
            <person name="Jones I.B."/>
            <person name="McGettigan J.A."/>
            <person name="Micheletti S.J."/>
            <person name="Nasrallah M.E."/>
            <person name="Ortiz D."/>
            <person name="Piller C.R."/>
            <person name="Privatt S.R."/>
            <person name="Schneider S.L."/>
            <person name="Sharp S."/>
            <person name="Smith T.C."/>
            <person name="Stanton J.D."/>
            <person name="Ullery H.E."/>
            <person name="Wilson R.J."/>
            <person name="Serrano M.G."/>
            <person name="Buck G."/>
            <person name="Lee V."/>
            <person name="Wang Y."/>
            <person name="Carvalho R."/>
            <person name="Voegtly L."/>
            <person name="Shi R."/>
            <person name="Duckworth R."/>
            <person name="Johnson A."/>
            <person name="Loviza R."/>
            <person name="Walstead R."/>
            <person name="Shah Z."/>
            <person name="Kiflezghi M."/>
            <person name="Wade K."/>
            <person name="Ball S.L."/>
            <person name="Bradley K.W."/>
            <person name="Asai D.J."/>
            <person name="Bowman C.A."/>
            <person name="Russell D.A."/>
            <person name="Pope W.H."/>
            <person name="Jacobs-Sera D."/>
            <person name="Hendrix R.W."/>
            <person name="Hatfull G.F."/>
        </authorList>
    </citation>
    <scope>NUCLEOTIDE SEQUENCE [LARGE SCALE GENOMIC DNA]</scope>
    <source>
        <strain evidence="1 2">DSM 27648</strain>
    </source>
</reference>